<keyword evidence="4" id="KW-1185">Reference proteome</keyword>
<reference evidence="3 4" key="1">
    <citation type="submission" date="2018-07" db="EMBL/GenBank/DDBJ databases">
        <title>Sequencing the genomes of 1000 actinobacteria strains.</title>
        <authorList>
            <person name="Klenk H.-P."/>
        </authorList>
    </citation>
    <scope>NUCLEOTIDE SEQUENCE [LARGE SCALE GENOMIC DNA]</scope>
    <source>
        <strain evidence="3 4">DSM 14442</strain>
    </source>
</reference>
<dbReference type="PRINTS" id="PR01438">
    <property type="entry name" value="UNVRSLSTRESS"/>
</dbReference>
<proteinExistence type="inferred from homology"/>
<comment type="caution">
    <text evidence="3">The sequence shown here is derived from an EMBL/GenBank/DDBJ whole genome shotgun (WGS) entry which is preliminary data.</text>
</comment>
<dbReference type="Pfam" id="PF00582">
    <property type="entry name" value="Usp"/>
    <property type="match status" value="1"/>
</dbReference>
<sequence>MSGTVIVGVDGSETSFKAASRAVAIAAGLGADLSVVTAHAKDNTEVIRSGGDTFILDDADQARKLAESIASRLREVTPGATVHAMAVKGKPQEVLVAEAARSGAQLIVVGNVGMKGLGRVLGSVASSVAHSASCDVYIVKTAQ</sequence>
<dbReference type="RefSeq" id="WP_115931814.1">
    <property type="nucleotide sequence ID" value="NZ_QREH01000001.1"/>
</dbReference>
<dbReference type="InterPro" id="IPR006016">
    <property type="entry name" value="UspA"/>
</dbReference>
<comment type="similarity">
    <text evidence="1">Belongs to the universal stress protein A family.</text>
</comment>
<dbReference type="Gene3D" id="3.40.50.620">
    <property type="entry name" value="HUPs"/>
    <property type="match status" value="1"/>
</dbReference>
<feature type="domain" description="UspA" evidence="2">
    <location>
        <begin position="1"/>
        <end position="140"/>
    </location>
</feature>
<organism evidence="3 4">
    <name type="scientific">Citricoccus muralis</name>
    <dbReference type="NCBI Taxonomy" id="169134"/>
    <lineage>
        <taxon>Bacteria</taxon>
        <taxon>Bacillati</taxon>
        <taxon>Actinomycetota</taxon>
        <taxon>Actinomycetes</taxon>
        <taxon>Micrococcales</taxon>
        <taxon>Micrococcaceae</taxon>
        <taxon>Citricoccus</taxon>
    </lineage>
</organism>
<dbReference type="Proteomes" id="UP000256727">
    <property type="component" value="Unassembled WGS sequence"/>
</dbReference>
<evidence type="ECO:0000256" key="1">
    <source>
        <dbReference type="ARBA" id="ARBA00008791"/>
    </source>
</evidence>
<dbReference type="PANTHER" id="PTHR46268">
    <property type="entry name" value="STRESS RESPONSE PROTEIN NHAX"/>
    <property type="match status" value="1"/>
</dbReference>
<dbReference type="EMBL" id="QREH01000001">
    <property type="protein sequence ID" value="REE03752.1"/>
    <property type="molecule type" value="Genomic_DNA"/>
</dbReference>
<dbReference type="SUPFAM" id="SSF52402">
    <property type="entry name" value="Adenine nucleotide alpha hydrolases-like"/>
    <property type="match status" value="1"/>
</dbReference>
<dbReference type="PANTHER" id="PTHR46268:SF6">
    <property type="entry name" value="UNIVERSAL STRESS PROTEIN UP12"/>
    <property type="match status" value="1"/>
</dbReference>
<protein>
    <submittedName>
        <fullName evidence="3">Nucleotide-binding universal stress UspA family protein</fullName>
    </submittedName>
</protein>
<gene>
    <name evidence="3" type="ORF">C8E99_1570</name>
</gene>
<dbReference type="InterPro" id="IPR006015">
    <property type="entry name" value="Universal_stress_UspA"/>
</dbReference>
<accession>A0A3D9LC70</accession>
<evidence type="ECO:0000313" key="4">
    <source>
        <dbReference type="Proteomes" id="UP000256727"/>
    </source>
</evidence>
<evidence type="ECO:0000259" key="2">
    <source>
        <dbReference type="Pfam" id="PF00582"/>
    </source>
</evidence>
<evidence type="ECO:0000313" key="3">
    <source>
        <dbReference type="EMBL" id="REE03752.1"/>
    </source>
</evidence>
<dbReference type="InterPro" id="IPR014729">
    <property type="entry name" value="Rossmann-like_a/b/a_fold"/>
</dbReference>
<dbReference type="AlphaFoldDB" id="A0A3D9LC70"/>
<name>A0A3D9LC70_9MICC</name>
<dbReference type="OrthoDB" id="3427787at2"/>
<dbReference type="CDD" id="cd00293">
    <property type="entry name" value="USP-like"/>
    <property type="match status" value="1"/>
</dbReference>